<proteinExistence type="predicted"/>
<reference evidence="1 2" key="1">
    <citation type="submission" date="2011-11" db="EMBL/GenBank/DDBJ databases">
        <title>Whole genome shotgun sequence of Gordonia araii NBRC 100433.</title>
        <authorList>
            <person name="Yoshida Y."/>
            <person name="Hosoyama A."/>
            <person name="Tsuchikane K."/>
            <person name="Katsumata H."/>
            <person name="Yamazaki S."/>
            <person name="Fujita N."/>
        </authorList>
    </citation>
    <scope>NUCLEOTIDE SEQUENCE [LARGE SCALE GENOMIC DNA]</scope>
    <source>
        <strain evidence="1 2">NBRC 100433</strain>
    </source>
</reference>
<dbReference type="Proteomes" id="UP000035088">
    <property type="component" value="Unassembled WGS sequence"/>
</dbReference>
<evidence type="ECO:0000313" key="1">
    <source>
        <dbReference type="EMBL" id="GAB10339.1"/>
    </source>
</evidence>
<dbReference type="RefSeq" id="WP_007322414.1">
    <property type="nucleotide sequence ID" value="NZ_BAEE01000056.1"/>
</dbReference>
<name>G7H3B4_9ACTN</name>
<dbReference type="InterPro" id="IPR032710">
    <property type="entry name" value="NTF2-like_dom_sf"/>
</dbReference>
<keyword evidence="2" id="KW-1185">Reference proteome</keyword>
<dbReference type="OrthoDB" id="4550025at2"/>
<dbReference type="Gene3D" id="3.10.450.50">
    <property type="match status" value="1"/>
</dbReference>
<dbReference type="EMBL" id="BAEE01000056">
    <property type="protein sequence ID" value="GAB10339.1"/>
    <property type="molecule type" value="Genomic_DNA"/>
</dbReference>
<gene>
    <name evidence="1" type="ORF">GOARA_056_00860</name>
</gene>
<dbReference type="AlphaFoldDB" id="G7H3B4"/>
<sequence length="123" mass="13768">MTATIVPDQSTRALGERWALALNDLDQFAEMCSDDCQVWHSTDNAWVSVPQAVEDARRRAGDIPPQFEARGVTYTENGFFNQCYIAIDLAGQPMRLHLVQLVDVKDGKAVRVQEYVGPEMPVD</sequence>
<comment type="caution">
    <text evidence="1">The sequence shown here is derived from an EMBL/GenBank/DDBJ whole genome shotgun (WGS) entry which is preliminary data.</text>
</comment>
<organism evidence="1 2">
    <name type="scientific">Gordonia araii NBRC 100433</name>
    <dbReference type="NCBI Taxonomy" id="1073574"/>
    <lineage>
        <taxon>Bacteria</taxon>
        <taxon>Bacillati</taxon>
        <taxon>Actinomycetota</taxon>
        <taxon>Actinomycetes</taxon>
        <taxon>Mycobacteriales</taxon>
        <taxon>Gordoniaceae</taxon>
        <taxon>Gordonia</taxon>
    </lineage>
</organism>
<evidence type="ECO:0000313" key="2">
    <source>
        <dbReference type="Proteomes" id="UP000035088"/>
    </source>
</evidence>
<evidence type="ECO:0008006" key="3">
    <source>
        <dbReference type="Google" id="ProtNLM"/>
    </source>
</evidence>
<accession>G7H3B4</accession>
<dbReference type="SUPFAM" id="SSF54427">
    <property type="entry name" value="NTF2-like"/>
    <property type="match status" value="1"/>
</dbReference>
<protein>
    <recommendedName>
        <fullName evidence="3">SnoaL-like domain-containing protein</fullName>
    </recommendedName>
</protein>